<protein>
    <recommendedName>
        <fullName evidence="8">Cysteine dioxygenase</fullName>
    </recommendedName>
</protein>
<dbReference type="Proteomes" id="UP000470771">
    <property type="component" value="Unassembled WGS sequence"/>
</dbReference>
<proteinExistence type="inferred from homology"/>
<comment type="similarity">
    <text evidence="1">Belongs to the cysteine dioxygenase family.</text>
</comment>
<name>A0A6N9NLF3_9FLAO</name>
<dbReference type="SUPFAM" id="SSF51182">
    <property type="entry name" value="RmlC-like cupins"/>
    <property type="match status" value="1"/>
</dbReference>
<dbReference type="InterPro" id="IPR011051">
    <property type="entry name" value="RmlC_Cupin_sf"/>
</dbReference>
<keyword evidence="5" id="KW-0408">Iron</keyword>
<gene>
    <name evidence="6" type="ORF">GQN54_09300</name>
</gene>
<dbReference type="PANTHER" id="PTHR12918">
    <property type="entry name" value="CYSTEINE DIOXYGENASE"/>
    <property type="match status" value="1"/>
</dbReference>
<dbReference type="Gene3D" id="2.60.120.10">
    <property type="entry name" value="Jelly Rolls"/>
    <property type="match status" value="1"/>
</dbReference>
<dbReference type="GO" id="GO:0008198">
    <property type="term" value="F:ferrous iron binding"/>
    <property type="evidence" value="ECO:0007669"/>
    <property type="project" value="TreeGrafter"/>
</dbReference>
<evidence type="ECO:0000256" key="3">
    <source>
        <dbReference type="ARBA" id="ARBA00022964"/>
    </source>
</evidence>
<keyword evidence="3" id="KW-0223">Dioxygenase</keyword>
<keyword evidence="7" id="KW-1185">Reference proteome</keyword>
<dbReference type="InterPro" id="IPR014710">
    <property type="entry name" value="RmlC-like_jellyroll"/>
</dbReference>
<comment type="caution">
    <text evidence="6">The sequence shown here is derived from an EMBL/GenBank/DDBJ whole genome shotgun (WGS) entry which is preliminary data.</text>
</comment>
<dbReference type="RefSeq" id="WP_160633266.1">
    <property type="nucleotide sequence ID" value="NZ_WWNE01000007.1"/>
</dbReference>
<evidence type="ECO:0000313" key="7">
    <source>
        <dbReference type="Proteomes" id="UP000470771"/>
    </source>
</evidence>
<dbReference type="GO" id="GO:0016702">
    <property type="term" value="F:oxidoreductase activity, acting on single donors with incorporation of molecular oxygen, incorporation of two atoms of oxygen"/>
    <property type="evidence" value="ECO:0007669"/>
    <property type="project" value="InterPro"/>
</dbReference>
<dbReference type="Pfam" id="PF05995">
    <property type="entry name" value="CDO_I"/>
    <property type="match status" value="1"/>
</dbReference>
<dbReference type="InterPro" id="IPR010300">
    <property type="entry name" value="CDO_1"/>
</dbReference>
<evidence type="ECO:0000256" key="2">
    <source>
        <dbReference type="ARBA" id="ARBA00022723"/>
    </source>
</evidence>
<evidence type="ECO:0000256" key="5">
    <source>
        <dbReference type="ARBA" id="ARBA00023004"/>
    </source>
</evidence>
<dbReference type="PANTHER" id="PTHR12918:SF1">
    <property type="entry name" value="CYSTEINE DIOXYGENASE TYPE 1"/>
    <property type="match status" value="1"/>
</dbReference>
<accession>A0A6N9NLF3</accession>
<dbReference type="EMBL" id="WWNE01000007">
    <property type="protein sequence ID" value="NBG66311.1"/>
    <property type="molecule type" value="Genomic_DNA"/>
</dbReference>
<evidence type="ECO:0000256" key="1">
    <source>
        <dbReference type="ARBA" id="ARBA00006622"/>
    </source>
</evidence>
<organism evidence="6 7">
    <name type="scientific">Acidiluteibacter ferrifornacis</name>
    <dbReference type="NCBI Taxonomy" id="2692424"/>
    <lineage>
        <taxon>Bacteria</taxon>
        <taxon>Pseudomonadati</taxon>
        <taxon>Bacteroidota</taxon>
        <taxon>Flavobacteriia</taxon>
        <taxon>Flavobacteriales</taxon>
        <taxon>Cryomorphaceae</taxon>
        <taxon>Acidiluteibacter</taxon>
    </lineage>
</organism>
<dbReference type="AlphaFoldDB" id="A0A6N9NLF3"/>
<evidence type="ECO:0008006" key="8">
    <source>
        <dbReference type="Google" id="ProtNLM"/>
    </source>
</evidence>
<reference evidence="6 7" key="1">
    <citation type="submission" date="2019-12" db="EMBL/GenBank/DDBJ databases">
        <authorList>
            <person name="Zhao J."/>
        </authorList>
    </citation>
    <scope>NUCLEOTIDE SEQUENCE [LARGE SCALE GENOMIC DNA]</scope>
    <source>
        <strain evidence="6 7">S-15</strain>
    </source>
</reference>
<evidence type="ECO:0000313" key="6">
    <source>
        <dbReference type="EMBL" id="NBG66311.1"/>
    </source>
</evidence>
<keyword evidence="4" id="KW-0560">Oxidoreductase</keyword>
<keyword evidence="2" id="KW-0479">Metal-binding</keyword>
<sequence>MKPITTVDELIATLKGKDKPISYYEMMKHIKIPIREFEKYYSWKKEGMTRNRIISTKNFELLLICFEKDQQTSIHSYQSTQLWVQTIQGQLTEQRFKLSRNESIIEQSGSSIIPASKHSMIPQREIHQFSNKKNNRAVLLILSNQPIKNWIQYELNGVSKTVSAKYDSIYV</sequence>
<evidence type="ECO:0000256" key="4">
    <source>
        <dbReference type="ARBA" id="ARBA00023002"/>
    </source>
</evidence>